<proteinExistence type="predicted"/>
<name>A0A7T3FZK6_9EURY</name>
<evidence type="ECO:0000256" key="1">
    <source>
        <dbReference type="ARBA" id="ARBA00022741"/>
    </source>
</evidence>
<evidence type="ECO:0000256" key="3">
    <source>
        <dbReference type="SAM" id="MobiDB-lite"/>
    </source>
</evidence>
<dbReference type="GO" id="GO:0005524">
    <property type="term" value="F:ATP binding"/>
    <property type="evidence" value="ECO:0007669"/>
    <property type="project" value="UniProtKB-KW"/>
</dbReference>
<dbReference type="GO" id="GO:0006529">
    <property type="term" value="P:asparagine biosynthetic process"/>
    <property type="evidence" value="ECO:0007669"/>
    <property type="project" value="InterPro"/>
</dbReference>
<evidence type="ECO:0000256" key="2">
    <source>
        <dbReference type="ARBA" id="ARBA00022840"/>
    </source>
</evidence>
<feature type="region of interest" description="Disordered" evidence="3">
    <location>
        <begin position="1"/>
        <end position="39"/>
    </location>
</feature>
<dbReference type="GO" id="GO:0005829">
    <property type="term" value="C:cytosol"/>
    <property type="evidence" value="ECO:0007669"/>
    <property type="project" value="TreeGrafter"/>
</dbReference>
<dbReference type="InterPro" id="IPR001962">
    <property type="entry name" value="Asn_synthase"/>
</dbReference>
<dbReference type="RefSeq" id="WP_198062325.1">
    <property type="nucleotide sequence ID" value="NZ_CP065856.1"/>
</dbReference>
<reference evidence="5 6" key="1">
    <citation type="submission" date="2020-12" db="EMBL/GenBank/DDBJ databases">
        <title>Halosimplex halophilum sp. nov. and Halosimplex salinum sp. nov., two new members of the genus Halosimplex.</title>
        <authorList>
            <person name="Cui H.L."/>
        </authorList>
    </citation>
    <scope>NUCLEOTIDE SEQUENCE [LARGE SCALE GENOMIC DNA]</scope>
    <source>
        <strain evidence="5 6">YGH94</strain>
    </source>
</reference>
<dbReference type="AlphaFoldDB" id="A0A7T3FZK6"/>
<dbReference type="PANTHER" id="PTHR11772:SF2">
    <property type="entry name" value="ASPARAGINE SYNTHETASE [GLUTAMINE-HYDROLYZING]"/>
    <property type="match status" value="1"/>
</dbReference>
<organism evidence="5 6">
    <name type="scientific">Halosimplex litoreum</name>
    <dbReference type="NCBI Taxonomy" id="1198301"/>
    <lineage>
        <taxon>Archaea</taxon>
        <taxon>Methanobacteriati</taxon>
        <taxon>Methanobacteriota</taxon>
        <taxon>Stenosarchaea group</taxon>
        <taxon>Halobacteria</taxon>
        <taxon>Halobacteriales</taxon>
        <taxon>Haloarculaceae</taxon>
        <taxon>Halosimplex</taxon>
    </lineage>
</organism>
<dbReference type="Proteomes" id="UP000595001">
    <property type="component" value="Chromosome"/>
</dbReference>
<keyword evidence="6" id="KW-1185">Reference proteome</keyword>
<evidence type="ECO:0000259" key="4">
    <source>
        <dbReference type="Pfam" id="PF00733"/>
    </source>
</evidence>
<evidence type="ECO:0000313" key="6">
    <source>
        <dbReference type="Proteomes" id="UP000595001"/>
    </source>
</evidence>
<gene>
    <name evidence="5" type="ORF">I7X12_02565</name>
</gene>
<sequence>MSDARASDADGDRLRGAASDRVRRALADGDPLPGTAGFAGSVDDRIVRDVLGRQPVFTEADDPSTWSFDPAALSDPSPVPAGHARGQEGDERVWSLPNPAPATDERAAVRAVRSAVRGAVDDTATEGLAVAFSGGVDSAALAARLDAPLYVAGFPESHDVEAARTAAAKLDRNLRVVEVTHGDIERAVPDVAAATGRTNAMDVSIALSLYLVAERAAADGYDRLAVGQGADELFGGYAKVARAPADDRVAADTVRGARREVVGTLPDQLERDVLALRSAGVEPVAPLLDDRVVAAALDLPGDLLVTDRGERKCALRLAVREWVPDPVAFREKKAVQYGSLVSRELDRLARQAGFKRRMDDHVGRYVDSLCRSPEGDGA</sequence>
<evidence type="ECO:0000313" key="5">
    <source>
        <dbReference type="EMBL" id="QPV63536.1"/>
    </source>
</evidence>
<protein>
    <submittedName>
        <fullName evidence="5">Asparagine synthetase B</fullName>
    </submittedName>
</protein>
<dbReference type="GeneID" id="60587340"/>
<dbReference type="SUPFAM" id="SSF52402">
    <property type="entry name" value="Adenine nucleotide alpha hydrolases-like"/>
    <property type="match status" value="1"/>
</dbReference>
<feature type="domain" description="Asparagine synthetase" evidence="4">
    <location>
        <begin position="112"/>
        <end position="245"/>
    </location>
</feature>
<accession>A0A7T3FZK6</accession>
<dbReference type="Gene3D" id="3.40.50.620">
    <property type="entry name" value="HUPs"/>
    <property type="match status" value="1"/>
</dbReference>
<keyword evidence="2" id="KW-0067">ATP-binding</keyword>
<feature type="compositionally biased region" description="Basic and acidic residues" evidence="3">
    <location>
        <begin position="1"/>
        <end position="27"/>
    </location>
</feature>
<feature type="domain" description="Asparagine synthetase" evidence="4">
    <location>
        <begin position="261"/>
        <end position="356"/>
    </location>
</feature>
<feature type="region of interest" description="Disordered" evidence="3">
    <location>
        <begin position="56"/>
        <end position="93"/>
    </location>
</feature>
<dbReference type="InterPro" id="IPR050795">
    <property type="entry name" value="Asn_Synthetase"/>
</dbReference>
<dbReference type="PANTHER" id="PTHR11772">
    <property type="entry name" value="ASPARAGINE SYNTHETASE"/>
    <property type="match status" value="1"/>
</dbReference>
<dbReference type="EMBL" id="CP065856">
    <property type="protein sequence ID" value="QPV63536.1"/>
    <property type="molecule type" value="Genomic_DNA"/>
</dbReference>
<dbReference type="CDD" id="cd01991">
    <property type="entry name" value="Asn_synthase_B_C"/>
    <property type="match status" value="1"/>
</dbReference>
<dbReference type="GO" id="GO:0004066">
    <property type="term" value="F:asparagine synthase (glutamine-hydrolyzing) activity"/>
    <property type="evidence" value="ECO:0007669"/>
    <property type="project" value="InterPro"/>
</dbReference>
<keyword evidence="1" id="KW-0547">Nucleotide-binding</keyword>
<dbReference type="OrthoDB" id="8692at2157"/>
<dbReference type="Pfam" id="PF00733">
    <property type="entry name" value="Asn_synthase"/>
    <property type="match status" value="2"/>
</dbReference>
<dbReference type="InterPro" id="IPR014729">
    <property type="entry name" value="Rossmann-like_a/b/a_fold"/>
</dbReference>
<dbReference type="KEGG" id="hlt:I7X12_02565"/>